<evidence type="ECO:0000313" key="3">
    <source>
        <dbReference type="EMBL" id="QGY39284.1"/>
    </source>
</evidence>
<feature type="signal peptide" evidence="2">
    <location>
        <begin position="1"/>
        <end position="19"/>
    </location>
</feature>
<feature type="transmembrane region" description="Helical" evidence="1">
    <location>
        <begin position="177"/>
        <end position="194"/>
    </location>
</feature>
<name>A0A6I6JNT6_9BACT</name>
<reference evidence="3 4" key="1">
    <citation type="submission" date="2019-11" db="EMBL/GenBank/DDBJ databases">
        <authorList>
            <person name="Zheng R.K."/>
            <person name="Sun C.M."/>
        </authorList>
    </citation>
    <scope>NUCLEOTIDE SEQUENCE [LARGE SCALE GENOMIC DNA]</scope>
    <source>
        <strain evidence="3 4">SRB007</strain>
    </source>
</reference>
<evidence type="ECO:0000313" key="4">
    <source>
        <dbReference type="Proteomes" id="UP000428328"/>
    </source>
</evidence>
<sequence>MQRLILATCLALAATLVLAAASHAHKVNIFAYVDGDTVVSDSGYSRTKRVQGGTVEVLDAATGQVLLTGTTDKDGLFAFPIPAKAREGHMDLLLRLKAGEGHQTEWTVKYAEYGSADAAPSAIEAAEPVEAAPAKVAAPMSGGVGVAEVEAVVRKELAPVKRMLADMNQSGPTVSDIMAGIGYIFGLFGVAAYMKSRKSS</sequence>
<dbReference type="AlphaFoldDB" id="A0A6I6JNT6"/>
<keyword evidence="2" id="KW-0732">Signal</keyword>
<proteinExistence type="predicted"/>
<keyword evidence="1" id="KW-0472">Membrane</keyword>
<evidence type="ECO:0008006" key="5">
    <source>
        <dbReference type="Google" id="ProtNLM"/>
    </source>
</evidence>
<protein>
    <recommendedName>
        <fullName evidence="5">Nickel transport protein</fullName>
    </recommendedName>
</protein>
<dbReference type="Proteomes" id="UP000428328">
    <property type="component" value="Chromosome"/>
</dbReference>
<evidence type="ECO:0000256" key="2">
    <source>
        <dbReference type="SAM" id="SignalP"/>
    </source>
</evidence>
<dbReference type="RefSeq" id="WP_158946509.1">
    <property type="nucleotide sequence ID" value="NZ_CP046400.1"/>
</dbReference>
<accession>A0A6I6JNT6</accession>
<keyword evidence="1" id="KW-0812">Transmembrane</keyword>
<feature type="chain" id="PRO_5026146669" description="Nickel transport protein" evidence="2">
    <location>
        <begin position="20"/>
        <end position="200"/>
    </location>
</feature>
<gene>
    <name evidence="3" type="ORF">GM415_03830</name>
</gene>
<keyword evidence="1" id="KW-1133">Transmembrane helix</keyword>
<dbReference type="EMBL" id="CP046400">
    <property type="protein sequence ID" value="QGY39284.1"/>
    <property type="molecule type" value="Genomic_DNA"/>
</dbReference>
<organism evidence="3 4">
    <name type="scientific">Pseudodesulfovibrio cashew</name>
    <dbReference type="NCBI Taxonomy" id="2678688"/>
    <lineage>
        <taxon>Bacteria</taxon>
        <taxon>Pseudomonadati</taxon>
        <taxon>Thermodesulfobacteriota</taxon>
        <taxon>Desulfovibrionia</taxon>
        <taxon>Desulfovibrionales</taxon>
        <taxon>Desulfovibrionaceae</taxon>
    </lineage>
</organism>
<keyword evidence="4" id="KW-1185">Reference proteome</keyword>
<dbReference type="KEGG" id="psel:GM415_03830"/>
<evidence type="ECO:0000256" key="1">
    <source>
        <dbReference type="SAM" id="Phobius"/>
    </source>
</evidence>